<evidence type="ECO:0000256" key="5">
    <source>
        <dbReference type="SAM" id="Coils"/>
    </source>
</evidence>
<keyword evidence="4" id="KW-0788">Thiol protease</keyword>
<dbReference type="PROSITE" id="PS51935">
    <property type="entry name" value="NLPC_P60"/>
    <property type="match status" value="1"/>
</dbReference>
<feature type="compositionally biased region" description="Basic residues" evidence="6">
    <location>
        <begin position="1"/>
        <end position="10"/>
    </location>
</feature>
<feature type="compositionally biased region" description="Low complexity" evidence="6">
    <location>
        <begin position="11"/>
        <end position="22"/>
    </location>
</feature>
<comment type="similarity">
    <text evidence="1">Belongs to the peptidase C40 family.</text>
</comment>
<dbReference type="AlphaFoldDB" id="A0A1C4W6M7"/>
<reference evidence="9" key="1">
    <citation type="submission" date="2016-06" db="EMBL/GenBank/DDBJ databases">
        <authorList>
            <person name="Varghese N."/>
            <person name="Submissions Spin"/>
        </authorList>
    </citation>
    <scope>NUCLEOTIDE SEQUENCE [LARGE SCALE GENOMIC DNA]</scope>
    <source>
        <strain evidence="9">DSM 43816</strain>
    </source>
</reference>
<dbReference type="Gene3D" id="3.90.1720.10">
    <property type="entry name" value="endopeptidase domain like (from Nostoc punctiforme)"/>
    <property type="match status" value="1"/>
</dbReference>
<evidence type="ECO:0000313" key="8">
    <source>
        <dbReference type="EMBL" id="SCE91845.1"/>
    </source>
</evidence>
<dbReference type="GO" id="GO:0008234">
    <property type="term" value="F:cysteine-type peptidase activity"/>
    <property type="evidence" value="ECO:0007669"/>
    <property type="project" value="UniProtKB-KW"/>
</dbReference>
<evidence type="ECO:0000256" key="3">
    <source>
        <dbReference type="ARBA" id="ARBA00022801"/>
    </source>
</evidence>
<sequence length="346" mass="37176">MAHHAPRRSSVRTAPAARTTAAPRPCWSRFTTVVTVLVGATVLVTGGAGVAHAEPSVAEIERQIDREWNALEPVIEQHNATRQALTVKRREAGALAARIGPLSRQVDQAMSKVGGLAVRAYKGENASALNAMLANPTPATVVHQLELLDQFARRQQADIRHVVELRDQLSARKAPLDRLVTQLSQAERQLDAKRRQIDADIARLQKMRLEAYGSGAGTSLRPAPCPAAYPGGAAGKAVTFACAQIGKPYVWGAEGPNAYDCSGLTLAAWARAGVALPHNAAQQRRVTARVGRSELRPGDLVFYYSDLHHVGMYVGNGWLVHASRAGAPVKMKRVDDGPVHSYGRPG</sequence>
<evidence type="ECO:0000256" key="1">
    <source>
        <dbReference type="ARBA" id="ARBA00007074"/>
    </source>
</evidence>
<dbReference type="InterPro" id="IPR051794">
    <property type="entry name" value="PG_Endopeptidase_C40"/>
</dbReference>
<keyword evidence="5" id="KW-0175">Coiled coil</keyword>
<keyword evidence="2" id="KW-0645">Protease</keyword>
<dbReference type="InterPro" id="IPR000064">
    <property type="entry name" value="NLP_P60_dom"/>
</dbReference>
<feature type="region of interest" description="Disordered" evidence="6">
    <location>
        <begin position="1"/>
        <end position="22"/>
    </location>
</feature>
<dbReference type="SUPFAM" id="SSF54001">
    <property type="entry name" value="Cysteine proteinases"/>
    <property type="match status" value="1"/>
</dbReference>
<dbReference type="InParanoid" id="A0A1C4W6M7"/>
<dbReference type="PANTHER" id="PTHR47359:SF3">
    <property type="entry name" value="NLP_P60 DOMAIN-CONTAINING PROTEIN-RELATED"/>
    <property type="match status" value="1"/>
</dbReference>
<proteinExistence type="inferred from homology"/>
<name>A0A1C4W6M7_MICEC</name>
<dbReference type="InterPro" id="IPR038765">
    <property type="entry name" value="Papain-like_cys_pep_sf"/>
</dbReference>
<evidence type="ECO:0000259" key="7">
    <source>
        <dbReference type="PROSITE" id="PS51935"/>
    </source>
</evidence>
<evidence type="ECO:0000313" key="9">
    <source>
        <dbReference type="Proteomes" id="UP000198253"/>
    </source>
</evidence>
<gene>
    <name evidence="8" type="ORF">GA0070618_1903</name>
</gene>
<dbReference type="PANTHER" id="PTHR47359">
    <property type="entry name" value="PEPTIDOGLYCAN DL-ENDOPEPTIDASE CWLO"/>
    <property type="match status" value="1"/>
</dbReference>
<dbReference type="Pfam" id="PF00877">
    <property type="entry name" value="NLPC_P60"/>
    <property type="match status" value="1"/>
</dbReference>
<organism evidence="8 9">
    <name type="scientific">Micromonospora echinospora</name>
    <name type="common">Micromonospora purpurea</name>
    <dbReference type="NCBI Taxonomy" id="1877"/>
    <lineage>
        <taxon>Bacteria</taxon>
        <taxon>Bacillati</taxon>
        <taxon>Actinomycetota</taxon>
        <taxon>Actinomycetes</taxon>
        <taxon>Micromonosporales</taxon>
        <taxon>Micromonosporaceae</taxon>
        <taxon>Micromonospora</taxon>
    </lineage>
</organism>
<dbReference type="Proteomes" id="UP000198253">
    <property type="component" value="Chromosome I"/>
</dbReference>
<protein>
    <submittedName>
        <fullName evidence="8">Cell wall-associated hydrolase, NlpC family</fullName>
    </submittedName>
</protein>
<evidence type="ECO:0000256" key="4">
    <source>
        <dbReference type="ARBA" id="ARBA00022807"/>
    </source>
</evidence>
<dbReference type="EMBL" id="LT607413">
    <property type="protein sequence ID" value="SCE91845.1"/>
    <property type="molecule type" value="Genomic_DNA"/>
</dbReference>
<evidence type="ECO:0000256" key="2">
    <source>
        <dbReference type="ARBA" id="ARBA00022670"/>
    </source>
</evidence>
<keyword evidence="9" id="KW-1185">Reference proteome</keyword>
<dbReference type="OrthoDB" id="5177647at2"/>
<keyword evidence="3 8" id="KW-0378">Hydrolase</keyword>
<dbReference type="GO" id="GO:0006508">
    <property type="term" value="P:proteolysis"/>
    <property type="evidence" value="ECO:0007669"/>
    <property type="project" value="UniProtKB-KW"/>
</dbReference>
<evidence type="ECO:0000256" key="6">
    <source>
        <dbReference type="SAM" id="MobiDB-lite"/>
    </source>
</evidence>
<feature type="domain" description="NlpC/P60" evidence="7">
    <location>
        <begin position="231"/>
        <end position="346"/>
    </location>
</feature>
<feature type="coiled-coil region" evidence="5">
    <location>
        <begin position="176"/>
        <end position="203"/>
    </location>
</feature>
<accession>A0A1C4W6M7</accession>